<evidence type="ECO:0000313" key="2">
    <source>
        <dbReference type="Proteomes" id="UP000821846"/>
    </source>
</evidence>
<comment type="caution">
    <text evidence="1">The sequence shown here is derived from an EMBL/GenBank/DDBJ whole genome shotgun (WGS) entry which is preliminary data.</text>
</comment>
<dbReference type="EMBL" id="JAAWUZ010000112">
    <property type="protein sequence ID" value="NSG31529.1"/>
    <property type="molecule type" value="Genomic_DNA"/>
</dbReference>
<reference evidence="1 2" key="1">
    <citation type="journal article" date="2020" name="Cell Host Microbe">
        <title>Functional and Genomic Variation between Human-Derived Isolates of Lachnospiraceae Reveals Inter- and Intra-Species Diversity.</title>
        <authorList>
            <person name="Sorbara M.T."/>
            <person name="Littmann E.R."/>
            <person name="Fontana E."/>
            <person name="Moody T.U."/>
            <person name="Kohout C.E."/>
            <person name="Gjonbalaj M."/>
            <person name="Eaton V."/>
            <person name="Seok R."/>
            <person name="Leiner I.M."/>
            <person name="Pamer E.G."/>
        </authorList>
    </citation>
    <scope>NUCLEOTIDE SEQUENCE [LARGE SCALE GENOMIC DNA]</scope>
    <source>
        <strain evidence="1 2">MSK.14.16</strain>
    </source>
</reference>
<protein>
    <submittedName>
        <fullName evidence="1">Uncharacterized protein</fullName>
    </submittedName>
</protein>
<dbReference type="Proteomes" id="UP000821846">
    <property type="component" value="Unassembled WGS sequence"/>
</dbReference>
<dbReference type="RefSeq" id="WP_173867132.1">
    <property type="nucleotide sequence ID" value="NZ_JAAWUU010000113.1"/>
</dbReference>
<evidence type="ECO:0000313" key="1">
    <source>
        <dbReference type="EMBL" id="NSG31529.1"/>
    </source>
</evidence>
<accession>A0ABX2H123</accession>
<gene>
    <name evidence="1" type="ORF">HFM93_15090</name>
</gene>
<keyword evidence="2" id="KW-1185">Reference proteome</keyword>
<name>A0ABX2H123_9FIRM</name>
<sequence length="63" mass="7473">MNPRVVVNHVVNPLPVLYVQRKKYSKIVVYNKNNDTANNVKRQECKIVILLTKEMFEELDMVR</sequence>
<organism evidence="1 2">
    <name type="scientific">Faecalicatena fissicatena</name>
    <dbReference type="NCBI Taxonomy" id="290055"/>
    <lineage>
        <taxon>Bacteria</taxon>
        <taxon>Bacillati</taxon>
        <taxon>Bacillota</taxon>
        <taxon>Clostridia</taxon>
        <taxon>Lachnospirales</taxon>
        <taxon>Lachnospiraceae</taxon>
        <taxon>Faecalicatena</taxon>
    </lineage>
</organism>
<proteinExistence type="predicted"/>